<gene>
    <name evidence="4" type="ORF">EVJ58_g10776</name>
</gene>
<dbReference type="InterPro" id="IPR050266">
    <property type="entry name" value="AB_hydrolase_sf"/>
</dbReference>
<reference evidence="4 5" key="1">
    <citation type="submission" date="2019-01" db="EMBL/GenBank/DDBJ databases">
        <title>Genome sequencing of the rare red list fungi Fomitopsis rosea.</title>
        <authorList>
            <person name="Buettner E."/>
            <person name="Kellner H."/>
        </authorList>
    </citation>
    <scope>NUCLEOTIDE SEQUENCE [LARGE SCALE GENOMIC DNA]</scope>
    <source>
        <strain evidence="4 5">DSM 105464</strain>
    </source>
</reference>
<dbReference type="InterPro" id="IPR029058">
    <property type="entry name" value="AB_hydrolase_fold"/>
</dbReference>
<comment type="caution">
    <text evidence="4">The sequence shown here is derived from an EMBL/GenBank/DDBJ whole genome shotgun (WGS) entry which is preliminary data.</text>
</comment>
<organism evidence="4 5">
    <name type="scientific">Rhodofomes roseus</name>
    <dbReference type="NCBI Taxonomy" id="34475"/>
    <lineage>
        <taxon>Eukaryota</taxon>
        <taxon>Fungi</taxon>
        <taxon>Dikarya</taxon>
        <taxon>Basidiomycota</taxon>
        <taxon>Agaricomycotina</taxon>
        <taxon>Agaricomycetes</taxon>
        <taxon>Polyporales</taxon>
        <taxon>Rhodofomes</taxon>
    </lineage>
</organism>
<dbReference type="Gene3D" id="3.40.50.1820">
    <property type="entry name" value="alpha/beta hydrolase"/>
    <property type="match status" value="1"/>
</dbReference>
<comment type="similarity">
    <text evidence="1">Belongs to the peptidase S33 family.</text>
</comment>
<dbReference type="STRING" id="34475.A0A4Y9XNS1"/>
<evidence type="ECO:0000256" key="1">
    <source>
        <dbReference type="ARBA" id="ARBA00010088"/>
    </source>
</evidence>
<dbReference type="Pfam" id="PF00561">
    <property type="entry name" value="Abhydrolase_1"/>
    <property type="match status" value="1"/>
</dbReference>
<dbReference type="EMBL" id="SEKV01001302">
    <property type="protein sequence ID" value="TFY51023.1"/>
    <property type="molecule type" value="Genomic_DNA"/>
</dbReference>
<evidence type="ECO:0000259" key="3">
    <source>
        <dbReference type="Pfam" id="PF00561"/>
    </source>
</evidence>
<dbReference type="Proteomes" id="UP000298390">
    <property type="component" value="Unassembled WGS sequence"/>
</dbReference>
<dbReference type="SUPFAM" id="SSF53474">
    <property type="entry name" value="alpha/beta-Hydrolases"/>
    <property type="match status" value="1"/>
</dbReference>
<evidence type="ECO:0000256" key="2">
    <source>
        <dbReference type="ARBA" id="ARBA00022801"/>
    </source>
</evidence>
<proteinExistence type="inferred from homology"/>
<keyword evidence="2" id="KW-0378">Hydrolase</keyword>
<dbReference type="PRINTS" id="PR00793">
    <property type="entry name" value="PROAMNOPTASE"/>
</dbReference>
<dbReference type="InterPro" id="IPR000073">
    <property type="entry name" value="AB_hydrolase_1"/>
</dbReference>
<feature type="domain" description="AB hydrolase-1" evidence="3">
    <location>
        <begin position="37"/>
        <end position="283"/>
    </location>
</feature>
<evidence type="ECO:0000313" key="4">
    <source>
        <dbReference type="EMBL" id="TFY51023.1"/>
    </source>
</evidence>
<name>A0A4Y9XNS1_9APHY</name>
<dbReference type="NCBIfam" id="TIGR01250">
    <property type="entry name" value="pro_imino_pep_2"/>
    <property type="match status" value="1"/>
</dbReference>
<dbReference type="InterPro" id="IPR005945">
    <property type="entry name" value="Pro_imino_pep"/>
</dbReference>
<dbReference type="GO" id="GO:0008233">
    <property type="term" value="F:peptidase activity"/>
    <property type="evidence" value="ECO:0007669"/>
    <property type="project" value="InterPro"/>
</dbReference>
<dbReference type="PIRSF" id="PIRSF005539">
    <property type="entry name" value="Pept_S33_TRI_F1"/>
    <property type="match status" value="1"/>
</dbReference>
<dbReference type="AlphaFoldDB" id="A0A4Y9XNS1"/>
<accession>A0A4Y9XNS1</accession>
<sequence>MATATVSEGTIPFIHQGETYQTFYKVFGDLKNRTRTPIIGLHGGPGLAHDYLIPLGDLTSSASVPVILYDQIGGGRSTHLPKKSKEFWSIDLFLDELVNLLNHFGIQEEFHLIGHSWGGILATELAVRRQPAGLRSLVLTNSLASYALWMESNIKLLQAFPPWVLEGMAAGYGDKAKLLSSLKEFHLKHGCLLNPQPKEFTGTLEDLFADDDRIVVPATISAPDGELASWTIVDRLHLIRVPTLVINGRMDVAQDFVVRPFFEKIQKVKWRTFESSSHTPMWEEREAFNQEVLAFLDMKFV</sequence>
<dbReference type="PANTHER" id="PTHR43798">
    <property type="entry name" value="MONOACYLGLYCEROL LIPASE"/>
    <property type="match status" value="1"/>
</dbReference>
<protein>
    <recommendedName>
        <fullName evidence="3">AB hydrolase-1 domain-containing protein</fullName>
    </recommendedName>
</protein>
<dbReference type="GO" id="GO:0006508">
    <property type="term" value="P:proteolysis"/>
    <property type="evidence" value="ECO:0007669"/>
    <property type="project" value="InterPro"/>
</dbReference>
<evidence type="ECO:0000313" key="5">
    <source>
        <dbReference type="Proteomes" id="UP000298390"/>
    </source>
</evidence>
<dbReference type="InterPro" id="IPR002410">
    <property type="entry name" value="Peptidase_S33"/>
</dbReference>